<evidence type="ECO:0000313" key="2">
    <source>
        <dbReference type="Proteomes" id="UP000826271"/>
    </source>
</evidence>
<accession>A0AAV6XLK0</accession>
<sequence>MHNNINFENNEDIKSSAVKYFSHLLASSPDTPQDDKLDCLRRVVMEKDNSALCAAPSLEEDIISRDIFEATKDFLCGTPLPRNFTTTAIVLIPKVDNLESWSDFRPISLCNVVNKIFSKLMCSKLASLLPSIIALSQGGFVHGQLISVNILLAQELVHDIDLPRSFASRPPLPRGAARLLCLAVPRGSLPCI</sequence>
<gene>
    <name evidence="1" type="ORF">BUALT_Bualt04G0005800</name>
</gene>
<dbReference type="PANTHER" id="PTHR46890">
    <property type="entry name" value="NON-LTR RETROLELEMENT REVERSE TRANSCRIPTASE-LIKE PROTEIN-RELATED"/>
    <property type="match status" value="1"/>
</dbReference>
<evidence type="ECO:0000313" key="1">
    <source>
        <dbReference type="EMBL" id="KAG8383373.1"/>
    </source>
</evidence>
<evidence type="ECO:0008006" key="3">
    <source>
        <dbReference type="Google" id="ProtNLM"/>
    </source>
</evidence>
<protein>
    <recommendedName>
        <fullName evidence="3">Reverse transcriptase domain-containing protein</fullName>
    </recommendedName>
</protein>
<dbReference type="EMBL" id="WHWC01000004">
    <property type="protein sequence ID" value="KAG8383373.1"/>
    <property type="molecule type" value="Genomic_DNA"/>
</dbReference>
<dbReference type="Proteomes" id="UP000826271">
    <property type="component" value="Unassembled WGS sequence"/>
</dbReference>
<proteinExistence type="predicted"/>
<dbReference type="AlphaFoldDB" id="A0AAV6XLK0"/>
<comment type="caution">
    <text evidence="1">The sequence shown here is derived from an EMBL/GenBank/DDBJ whole genome shotgun (WGS) entry which is preliminary data.</text>
</comment>
<dbReference type="InterPro" id="IPR052343">
    <property type="entry name" value="Retrotransposon-Effector_Assoc"/>
</dbReference>
<keyword evidence="2" id="KW-1185">Reference proteome</keyword>
<name>A0AAV6XLK0_9LAMI</name>
<dbReference type="PANTHER" id="PTHR46890:SF48">
    <property type="entry name" value="RNA-DIRECTED DNA POLYMERASE"/>
    <property type="match status" value="1"/>
</dbReference>
<reference evidence="1" key="1">
    <citation type="submission" date="2019-10" db="EMBL/GenBank/DDBJ databases">
        <authorList>
            <person name="Zhang R."/>
            <person name="Pan Y."/>
            <person name="Wang J."/>
            <person name="Ma R."/>
            <person name="Yu S."/>
        </authorList>
    </citation>
    <scope>NUCLEOTIDE SEQUENCE</scope>
    <source>
        <strain evidence="1">LA-IB0</strain>
        <tissue evidence="1">Leaf</tissue>
    </source>
</reference>
<organism evidence="1 2">
    <name type="scientific">Buddleja alternifolia</name>
    <dbReference type="NCBI Taxonomy" id="168488"/>
    <lineage>
        <taxon>Eukaryota</taxon>
        <taxon>Viridiplantae</taxon>
        <taxon>Streptophyta</taxon>
        <taxon>Embryophyta</taxon>
        <taxon>Tracheophyta</taxon>
        <taxon>Spermatophyta</taxon>
        <taxon>Magnoliopsida</taxon>
        <taxon>eudicotyledons</taxon>
        <taxon>Gunneridae</taxon>
        <taxon>Pentapetalae</taxon>
        <taxon>asterids</taxon>
        <taxon>lamiids</taxon>
        <taxon>Lamiales</taxon>
        <taxon>Scrophulariaceae</taxon>
        <taxon>Buddlejeae</taxon>
        <taxon>Buddleja</taxon>
    </lineage>
</organism>